<feature type="transmembrane region" description="Helical" evidence="1">
    <location>
        <begin position="12"/>
        <end position="29"/>
    </location>
</feature>
<feature type="transmembrane region" description="Helical" evidence="1">
    <location>
        <begin position="597"/>
        <end position="620"/>
    </location>
</feature>
<organism evidence="2 3">
    <name type="scientific">Novipirellula herctigrandis</name>
    <dbReference type="NCBI Taxonomy" id="2527986"/>
    <lineage>
        <taxon>Bacteria</taxon>
        <taxon>Pseudomonadati</taxon>
        <taxon>Planctomycetota</taxon>
        <taxon>Planctomycetia</taxon>
        <taxon>Pirellulales</taxon>
        <taxon>Pirellulaceae</taxon>
        <taxon>Novipirellula</taxon>
    </lineage>
</organism>
<reference evidence="2 3" key="1">
    <citation type="submission" date="2019-02" db="EMBL/GenBank/DDBJ databases">
        <title>Deep-cultivation of Planctomycetes and their phenomic and genomic characterization uncovers novel biology.</title>
        <authorList>
            <person name="Wiegand S."/>
            <person name="Jogler M."/>
            <person name="Boedeker C."/>
            <person name="Pinto D."/>
            <person name="Vollmers J."/>
            <person name="Rivas-Marin E."/>
            <person name="Kohn T."/>
            <person name="Peeters S.H."/>
            <person name="Heuer A."/>
            <person name="Rast P."/>
            <person name="Oberbeckmann S."/>
            <person name="Bunk B."/>
            <person name="Jeske O."/>
            <person name="Meyerdierks A."/>
            <person name="Storesund J.E."/>
            <person name="Kallscheuer N."/>
            <person name="Luecker S."/>
            <person name="Lage O.M."/>
            <person name="Pohl T."/>
            <person name="Merkel B.J."/>
            <person name="Hornburger P."/>
            <person name="Mueller R.-W."/>
            <person name="Bruemmer F."/>
            <person name="Labrenz M."/>
            <person name="Spormann A.M."/>
            <person name="Op Den Camp H."/>
            <person name="Overmann J."/>
            <person name="Amann R."/>
            <person name="Jetten M.S.M."/>
            <person name="Mascher T."/>
            <person name="Medema M.H."/>
            <person name="Devos D.P."/>
            <person name="Kaster A.-K."/>
            <person name="Ovreas L."/>
            <person name="Rohde M."/>
            <person name="Galperin M.Y."/>
            <person name="Jogler C."/>
        </authorList>
    </citation>
    <scope>NUCLEOTIDE SEQUENCE [LARGE SCALE GENOMIC DNA]</scope>
    <source>
        <strain evidence="2 3">CA13</strain>
    </source>
</reference>
<dbReference type="Proteomes" id="UP000315010">
    <property type="component" value="Unassembled WGS sequence"/>
</dbReference>
<evidence type="ECO:0000256" key="1">
    <source>
        <dbReference type="SAM" id="Phobius"/>
    </source>
</evidence>
<accession>A0A5C5Z9U6</accession>
<keyword evidence="3" id="KW-1185">Reference proteome</keyword>
<protein>
    <submittedName>
        <fullName evidence="2">Uncharacterized protein</fullName>
    </submittedName>
</protein>
<sequence length="697" mass="76672">MIYWKEWREAVRLLPIAMVAMVFVLWIAFPDPANDYQTIESGVGLPIVTVSILLALAIGLLQTLPELRTEVRGQLFSRPLSRTRNFLAKVATAFAVHLIAFLVPYAFFSWRVMAMSPQQLAIAPIELWSGFLLWLSGFAFYPATVWMVCRRARWIGSRTLPLVAAIGIMVLGSFAVDAKTWFSFSTWGLCAAISFVVLMVITRHAYVVLGNQTPRVESHSWGGRLSSAGLTICMLAVTGLSLLMAFLLAHEYGAAGPYQLSGLRLDGAGRLYQTVEGYQWDRVKRRYDVVVKQAAEAIETPLADGYQRPEPAYTAPSLPLLEPVFFTTQQSVSRGSVFSPIDKSSVGLDDRVGFYHRDGYFLLYRLGVDSQTSGNQLVDWFDRGGFGSRENPFGRANPGQWARYTEATYTQRDLQSPTFGRTLIDSSGIYAVDVYKAKLTTLVDQRIDAAIYLPKLASEQASAVLLDGDQLSVYLVAGLHPMDTPSDSFVKRFSLSLPAEWLAVPGSARARIVDHGDDGFSLIKATGYRALTVRVDAEGAVLETKQYLLAAESADLISAAVVQGTLPPLLNLVTSAGAMLESKWNGGSYTAAATRSYIVTVVVVTLLHLVLAGWLTRVASKRRNLSQRDTRRWYLLVPLLGIAASLSVLVLHARVPAVACPSCGKRKRVDEAVCPHCDADWSKPERVGIEVFDVSHN</sequence>
<dbReference type="AlphaFoldDB" id="A0A5C5Z9U6"/>
<proteinExistence type="predicted"/>
<name>A0A5C5Z9U6_9BACT</name>
<feature type="transmembrane region" description="Helical" evidence="1">
    <location>
        <begin position="86"/>
        <end position="107"/>
    </location>
</feature>
<dbReference type="OrthoDB" id="258451at2"/>
<feature type="transmembrane region" description="Helical" evidence="1">
    <location>
        <begin position="227"/>
        <end position="249"/>
    </location>
</feature>
<gene>
    <name evidence="2" type="ORF">CA13_50370</name>
</gene>
<evidence type="ECO:0000313" key="2">
    <source>
        <dbReference type="EMBL" id="TWT83571.1"/>
    </source>
</evidence>
<evidence type="ECO:0000313" key="3">
    <source>
        <dbReference type="Proteomes" id="UP000315010"/>
    </source>
</evidence>
<feature type="transmembrane region" description="Helical" evidence="1">
    <location>
        <begin position="41"/>
        <end position="65"/>
    </location>
</feature>
<feature type="transmembrane region" description="Helical" evidence="1">
    <location>
        <begin position="160"/>
        <end position="178"/>
    </location>
</feature>
<feature type="transmembrane region" description="Helical" evidence="1">
    <location>
        <begin position="184"/>
        <end position="206"/>
    </location>
</feature>
<comment type="caution">
    <text evidence="2">The sequence shown here is derived from an EMBL/GenBank/DDBJ whole genome shotgun (WGS) entry which is preliminary data.</text>
</comment>
<keyword evidence="1" id="KW-0472">Membrane</keyword>
<feature type="transmembrane region" description="Helical" evidence="1">
    <location>
        <begin position="127"/>
        <end position="148"/>
    </location>
</feature>
<keyword evidence="1" id="KW-0812">Transmembrane</keyword>
<dbReference type="RefSeq" id="WP_146400831.1">
    <property type="nucleotide sequence ID" value="NZ_SJPJ01000001.1"/>
</dbReference>
<dbReference type="EMBL" id="SJPJ01000001">
    <property type="protein sequence ID" value="TWT83571.1"/>
    <property type="molecule type" value="Genomic_DNA"/>
</dbReference>
<feature type="transmembrane region" description="Helical" evidence="1">
    <location>
        <begin position="632"/>
        <end position="653"/>
    </location>
</feature>
<keyword evidence="1" id="KW-1133">Transmembrane helix</keyword>